<feature type="compositionally biased region" description="Basic and acidic residues" evidence="1">
    <location>
        <begin position="93"/>
        <end position="103"/>
    </location>
</feature>
<feature type="region of interest" description="Disordered" evidence="1">
    <location>
        <begin position="70"/>
        <end position="114"/>
    </location>
</feature>
<evidence type="ECO:0000313" key="3">
    <source>
        <dbReference type="EMBL" id="MCW3488059.1"/>
    </source>
</evidence>
<dbReference type="RefSeq" id="WP_264734866.1">
    <property type="nucleotide sequence ID" value="NZ_JAPDNR010000001.1"/>
</dbReference>
<feature type="chain" id="PRO_5045642583" description="Colicin import membrane protein" evidence="2">
    <location>
        <begin position="27"/>
        <end position="114"/>
    </location>
</feature>
<dbReference type="Proteomes" id="UP001207742">
    <property type="component" value="Unassembled WGS sequence"/>
</dbReference>
<keyword evidence="2" id="KW-0732">Signal</keyword>
<evidence type="ECO:0000313" key="4">
    <source>
        <dbReference type="Proteomes" id="UP001207742"/>
    </source>
</evidence>
<evidence type="ECO:0000256" key="1">
    <source>
        <dbReference type="SAM" id="MobiDB-lite"/>
    </source>
</evidence>
<dbReference type="EMBL" id="JAPDNS010000002">
    <property type="protein sequence ID" value="MCW3488059.1"/>
    <property type="molecule type" value="Genomic_DNA"/>
</dbReference>
<protein>
    <recommendedName>
        <fullName evidence="5">Colicin import membrane protein</fullName>
    </recommendedName>
</protein>
<feature type="compositionally biased region" description="Basic and acidic residues" evidence="1">
    <location>
        <begin position="70"/>
        <end position="84"/>
    </location>
</feature>
<evidence type="ECO:0008006" key="5">
    <source>
        <dbReference type="Google" id="ProtNLM"/>
    </source>
</evidence>
<comment type="caution">
    <text evidence="3">The sequence shown here is derived from an EMBL/GenBank/DDBJ whole genome shotgun (WGS) entry which is preliminary data.</text>
</comment>
<proteinExistence type="predicted"/>
<accession>A0ABT3IVQ2</accession>
<sequence>MINYLFMKKLLTGMLALFMGLTAAVAQTPATVVKKEGKAVHARAEEKTVKTKQDVKQTAAPAVVATDAKLKKDGTPDKRFKENKSVVPAAGPTKKDGTPDMRYKANNKKTVKKG</sequence>
<feature type="compositionally biased region" description="Basic residues" evidence="1">
    <location>
        <begin position="105"/>
        <end position="114"/>
    </location>
</feature>
<reference evidence="3 4" key="1">
    <citation type="submission" date="2022-10" db="EMBL/GenBank/DDBJ databases">
        <title>Chitinophaga nivalis PC15 sp. nov., isolated from Pyeongchang county, South Korea.</title>
        <authorList>
            <person name="Trinh H.N."/>
        </authorList>
    </citation>
    <scope>NUCLEOTIDE SEQUENCE [LARGE SCALE GENOMIC DNA]</scope>
    <source>
        <strain evidence="3 4">PC14</strain>
    </source>
</reference>
<organism evidence="3 4">
    <name type="scientific">Chitinophaga nivalis</name>
    <dbReference type="NCBI Taxonomy" id="2991709"/>
    <lineage>
        <taxon>Bacteria</taxon>
        <taxon>Pseudomonadati</taxon>
        <taxon>Bacteroidota</taxon>
        <taxon>Chitinophagia</taxon>
        <taxon>Chitinophagales</taxon>
        <taxon>Chitinophagaceae</taxon>
        <taxon>Chitinophaga</taxon>
    </lineage>
</organism>
<feature type="signal peptide" evidence="2">
    <location>
        <begin position="1"/>
        <end position="26"/>
    </location>
</feature>
<name>A0ABT3IVQ2_9BACT</name>
<keyword evidence="4" id="KW-1185">Reference proteome</keyword>
<gene>
    <name evidence="3" type="ORF">OL497_29470</name>
</gene>
<evidence type="ECO:0000256" key="2">
    <source>
        <dbReference type="SAM" id="SignalP"/>
    </source>
</evidence>